<dbReference type="PANTHER" id="PTHR48022:SF37">
    <property type="entry name" value="MAJOR FACILITATOR SUPERFAMILY (MFS) PROFILE DOMAIN-CONTAINING PROTEIN-RELATED"/>
    <property type="match status" value="1"/>
</dbReference>
<dbReference type="InterPro" id="IPR005828">
    <property type="entry name" value="MFS_sugar_transport-like"/>
</dbReference>
<keyword evidence="3" id="KW-1133">Transmembrane helix</keyword>
<evidence type="ECO:0000313" key="6">
    <source>
        <dbReference type="Proteomes" id="UP001221413"/>
    </source>
</evidence>
<evidence type="ECO:0008006" key="7">
    <source>
        <dbReference type="Google" id="ProtNLM"/>
    </source>
</evidence>
<proteinExistence type="predicted"/>
<evidence type="ECO:0000313" key="5">
    <source>
        <dbReference type="EMBL" id="KAJ6262386.1"/>
    </source>
</evidence>
<dbReference type="Proteomes" id="UP001221413">
    <property type="component" value="Unassembled WGS sequence"/>
</dbReference>
<dbReference type="EMBL" id="JAQGDS010000003">
    <property type="protein sequence ID" value="KAJ6262386.1"/>
    <property type="molecule type" value="Genomic_DNA"/>
</dbReference>
<evidence type="ECO:0000256" key="1">
    <source>
        <dbReference type="ARBA" id="ARBA00004141"/>
    </source>
</evidence>
<keyword evidence="2" id="KW-0812">Transmembrane</keyword>
<dbReference type="AlphaFoldDB" id="A0AAD6J1H6"/>
<evidence type="ECO:0000256" key="3">
    <source>
        <dbReference type="ARBA" id="ARBA00022989"/>
    </source>
</evidence>
<reference evidence="5" key="1">
    <citation type="submission" date="2023-01" db="EMBL/GenBank/DDBJ databases">
        <title>The chitinases involved in constricting ring structure development in the nematode-trapping fungus Drechslerella dactyloides.</title>
        <authorList>
            <person name="Wang R."/>
            <person name="Zhang L."/>
            <person name="Tang P."/>
            <person name="Li S."/>
            <person name="Liang L."/>
        </authorList>
    </citation>
    <scope>NUCLEOTIDE SEQUENCE</scope>
    <source>
        <strain evidence="5">YMF1.00031</strain>
    </source>
</reference>
<keyword evidence="4" id="KW-0472">Membrane</keyword>
<dbReference type="Pfam" id="PF00083">
    <property type="entry name" value="Sugar_tr"/>
    <property type="match status" value="1"/>
</dbReference>
<evidence type="ECO:0000256" key="2">
    <source>
        <dbReference type="ARBA" id="ARBA00022692"/>
    </source>
</evidence>
<name>A0AAD6J1H6_DREDA</name>
<evidence type="ECO:0000256" key="4">
    <source>
        <dbReference type="ARBA" id="ARBA00023136"/>
    </source>
</evidence>
<gene>
    <name evidence="5" type="ORF">Dda_3194</name>
</gene>
<dbReference type="InterPro" id="IPR050360">
    <property type="entry name" value="MFS_Sugar_Transporters"/>
</dbReference>
<protein>
    <recommendedName>
        <fullName evidence="7">Major facilitator superfamily (MFS) profile domain-containing protein</fullName>
    </recommendedName>
</protein>
<dbReference type="GO" id="GO:0005351">
    <property type="term" value="F:carbohydrate:proton symporter activity"/>
    <property type="evidence" value="ECO:0007669"/>
    <property type="project" value="TreeGrafter"/>
</dbReference>
<accession>A0AAD6J1H6</accession>
<dbReference type="GO" id="GO:0016020">
    <property type="term" value="C:membrane"/>
    <property type="evidence" value="ECO:0007669"/>
    <property type="project" value="UniProtKB-SubCell"/>
</dbReference>
<dbReference type="Gene3D" id="1.20.1250.20">
    <property type="entry name" value="MFS general substrate transporter like domains"/>
    <property type="match status" value="1"/>
</dbReference>
<dbReference type="PANTHER" id="PTHR48022">
    <property type="entry name" value="PLASTIDIC GLUCOSE TRANSPORTER 4"/>
    <property type="match status" value="1"/>
</dbReference>
<sequence>MTWLYQFSFSAAYGLLSWIIPAEIFNTATRSKGVAIATITPSAYSTNTLIGQVSPIALKDVGWKYFILFIVANFTNALLF</sequence>
<organism evidence="5 6">
    <name type="scientific">Drechslerella dactyloides</name>
    <name type="common">Nematode-trapping fungus</name>
    <name type="synonym">Arthrobotrys dactyloides</name>
    <dbReference type="NCBI Taxonomy" id="74499"/>
    <lineage>
        <taxon>Eukaryota</taxon>
        <taxon>Fungi</taxon>
        <taxon>Dikarya</taxon>
        <taxon>Ascomycota</taxon>
        <taxon>Pezizomycotina</taxon>
        <taxon>Orbiliomycetes</taxon>
        <taxon>Orbiliales</taxon>
        <taxon>Orbiliaceae</taxon>
        <taxon>Drechslerella</taxon>
    </lineage>
</organism>
<dbReference type="InterPro" id="IPR036259">
    <property type="entry name" value="MFS_trans_sf"/>
</dbReference>
<comment type="caution">
    <text evidence="5">The sequence shown here is derived from an EMBL/GenBank/DDBJ whole genome shotgun (WGS) entry which is preliminary data.</text>
</comment>
<comment type="subcellular location">
    <subcellularLocation>
        <location evidence="1">Membrane</location>
        <topology evidence="1">Multi-pass membrane protein</topology>
    </subcellularLocation>
</comment>
<keyword evidence="6" id="KW-1185">Reference proteome</keyword>